<dbReference type="SUPFAM" id="SSF53613">
    <property type="entry name" value="Ribokinase-like"/>
    <property type="match status" value="1"/>
</dbReference>
<dbReference type="PANTHER" id="PTHR20858">
    <property type="entry name" value="PHOSPHOMETHYLPYRIMIDINE KINASE"/>
    <property type="match status" value="1"/>
</dbReference>
<evidence type="ECO:0000313" key="9">
    <source>
        <dbReference type="Proteomes" id="UP000007089"/>
    </source>
</evidence>
<comment type="pathway">
    <text evidence="1">Cofactor biosynthesis; thiamine diphosphate biosynthesis.</text>
</comment>
<evidence type="ECO:0000259" key="7">
    <source>
        <dbReference type="Pfam" id="PF08543"/>
    </source>
</evidence>
<dbReference type="GO" id="GO:0008902">
    <property type="term" value="F:hydroxymethylpyrimidine kinase activity"/>
    <property type="evidence" value="ECO:0007669"/>
    <property type="project" value="UniProtKB-EC"/>
</dbReference>
<dbReference type="NCBIfam" id="TIGR00097">
    <property type="entry name" value="HMP-P_kinase"/>
    <property type="match status" value="1"/>
</dbReference>
<name>B8J767_ANAD2</name>
<dbReference type="RefSeq" id="WP_012633172.1">
    <property type="nucleotide sequence ID" value="NC_011891.1"/>
</dbReference>
<dbReference type="AlphaFoldDB" id="B8J767"/>
<dbReference type="EC" id="2.7.1.49" evidence="2"/>
<reference evidence="8" key="1">
    <citation type="submission" date="2009-01" db="EMBL/GenBank/DDBJ databases">
        <title>Complete sequence of Anaeromyxobacter dehalogenans 2CP-1.</title>
        <authorList>
            <consortium name="US DOE Joint Genome Institute"/>
            <person name="Lucas S."/>
            <person name="Copeland A."/>
            <person name="Lapidus A."/>
            <person name="Glavina del Rio T."/>
            <person name="Dalin E."/>
            <person name="Tice H."/>
            <person name="Bruce D."/>
            <person name="Goodwin L."/>
            <person name="Pitluck S."/>
            <person name="Saunders E."/>
            <person name="Brettin T."/>
            <person name="Detter J.C."/>
            <person name="Han C."/>
            <person name="Larimer F."/>
            <person name="Land M."/>
            <person name="Hauser L."/>
            <person name="Kyrpides N."/>
            <person name="Ovchinnikova G."/>
            <person name="Beliaev A.S."/>
            <person name="Richardson P."/>
        </authorList>
    </citation>
    <scope>NUCLEOTIDE SEQUENCE</scope>
    <source>
        <strain evidence="8">2CP-1</strain>
    </source>
</reference>
<dbReference type="InterPro" id="IPR004399">
    <property type="entry name" value="HMP/HMP-P_kinase_dom"/>
</dbReference>
<dbReference type="GO" id="GO:0009229">
    <property type="term" value="P:thiamine diphosphate biosynthetic process"/>
    <property type="evidence" value="ECO:0007669"/>
    <property type="project" value="UniProtKB-UniPathway"/>
</dbReference>
<organism evidence="8 9">
    <name type="scientific">Anaeromyxobacter dehalogenans (strain ATCC BAA-258 / DSM 21875 / 2CP-1)</name>
    <dbReference type="NCBI Taxonomy" id="455488"/>
    <lineage>
        <taxon>Bacteria</taxon>
        <taxon>Pseudomonadati</taxon>
        <taxon>Myxococcota</taxon>
        <taxon>Myxococcia</taxon>
        <taxon>Myxococcales</taxon>
        <taxon>Cystobacterineae</taxon>
        <taxon>Anaeromyxobacteraceae</taxon>
        <taxon>Anaeromyxobacter</taxon>
    </lineage>
</organism>
<dbReference type="EMBL" id="CP001359">
    <property type="protein sequence ID" value="ACL65257.1"/>
    <property type="molecule type" value="Genomic_DNA"/>
</dbReference>
<dbReference type="GO" id="GO:0005524">
    <property type="term" value="F:ATP binding"/>
    <property type="evidence" value="ECO:0007669"/>
    <property type="project" value="UniProtKB-KW"/>
</dbReference>
<dbReference type="CDD" id="cd01169">
    <property type="entry name" value="HMPP_kinase"/>
    <property type="match status" value="1"/>
</dbReference>
<dbReference type="KEGG" id="acp:A2cp1_1915"/>
<evidence type="ECO:0000313" key="8">
    <source>
        <dbReference type="EMBL" id="ACL65257.1"/>
    </source>
</evidence>
<evidence type="ECO:0000256" key="4">
    <source>
        <dbReference type="ARBA" id="ARBA00022741"/>
    </source>
</evidence>
<dbReference type="HOGENOM" id="CLU_020520_0_0_7"/>
<evidence type="ECO:0000256" key="3">
    <source>
        <dbReference type="ARBA" id="ARBA00022679"/>
    </source>
</evidence>
<keyword evidence="9" id="KW-1185">Reference proteome</keyword>
<proteinExistence type="predicted"/>
<keyword evidence="3" id="KW-0808">Transferase</keyword>
<keyword evidence="6" id="KW-0067">ATP-binding</keyword>
<evidence type="ECO:0000256" key="5">
    <source>
        <dbReference type="ARBA" id="ARBA00022777"/>
    </source>
</evidence>
<accession>B8J767</accession>
<evidence type="ECO:0000256" key="2">
    <source>
        <dbReference type="ARBA" id="ARBA00012135"/>
    </source>
</evidence>
<evidence type="ECO:0000256" key="1">
    <source>
        <dbReference type="ARBA" id="ARBA00004948"/>
    </source>
</evidence>
<protein>
    <recommendedName>
        <fullName evidence="2">hydroxymethylpyrimidine kinase</fullName>
        <ecNumber evidence="2">2.7.1.49</ecNumber>
    </recommendedName>
</protein>
<keyword evidence="5 8" id="KW-0418">Kinase</keyword>
<feature type="domain" description="Pyridoxamine kinase/Phosphomethylpyrimidine kinase" evidence="7">
    <location>
        <begin position="11"/>
        <end position="254"/>
    </location>
</feature>
<dbReference type="InterPro" id="IPR013749">
    <property type="entry name" value="PM/HMP-P_kinase-1"/>
</dbReference>
<dbReference type="FunFam" id="3.40.1190.20:FF:000003">
    <property type="entry name" value="Phosphomethylpyrimidine kinase ThiD"/>
    <property type="match status" value="1"/>
</dbReference>
<gene>
    <name evidence="8" type="ordered locus">A2cp1_1915</name>
</gene>
<dbReference type="GO" id="GO:0005829">
    <property type="term" value="C:cytosol"/>
    <property type="evidence" value="ECO:0007669"/>
    <property type="project" value="TreeGrafter"/>
</dbReference>
<evidence type="ECO:0000256" key="6">
    <source>
        <dbReference type="ARBA" id="ARBA00022840"/>
    </source>
</evidence>
<dbReference type="GO" id="GO:0008972">
    <property type="term" value="F:phosphomethylpyrimidine kinase activity"/>
    <property type="evidence" value="ECO:0007669"/>
    <property type="project" value="InterPro"/>
</dbReference>
<dbReference type="Pfam" id="PF08543">
    <property type="entry name" value="Phos_pyr_kin"/>
    <property type="match status" value="1"/>
</dbReference>
<keyword evidence="4" id="KW-0547">Nucleotide-binding</keyword>
<dbReference type="Proteomes" id="UP000007089">
    <property type="component" value="Chromosome"/>
</dbReference>
<dbReference type="PANTHER" id="PTHR20858:SF17">
    <property type="entry name" value="HYDROXYMETHYLPYRIMIDINE_PHOSPHOMETHYLPYRIMIDINE KINASE THI20-RELATED"/>
    <property type="match status" value="1"/>
</dbReference>
<sequence length="261" mass="26792">MKVALTIAGSDSGGGAGIQADLRTFAAHRLHGTSAITAVTAQNSVAVTAWVALEPAMVVAQLEAVATDMPVAATKTGMLANAAIVGAVADAAARLPLGPLVVDPVMVAKSGDRLLDAAAERAYVERLFPLAAIVTPNLHEAEALLGRPVRGLAAMREAARDLHRLGARAVLVKGGESVPGAEDVFFDGSRLEEIPGPRIDTANVHGTGCTLSAALCARLALGDALLDAVRGAKAYLVEALRRSYTVGKGRGPVDHLHPLTR</sequence>
<dbReference type="GO" id="GO:0009228">
    <property type="term" value="P:thiamine biosynthetic process"/>
    <property type="evidence" value="ECO:0007669"/>
    <property type="project" value="InterPro"/>
</dbReference>
<dbReference type="InterPro" id="IPR029056">
    <property type="entry name" value="Ribokinase-like"/>
</dbReference>
<dbReference type="UniPathway" id="UPA00060">
    <property type="reaction ID" value="UER00138"/>
</dbReference>
<dbReference type="Gene3D" id="3.40.1190.20">
    <property type="match status" value="1"/>
</dbReference>